<organism evidence="1 2">
    <name type="scientific">Sinobacterium norvegicum</name>
    <dbReference type="NCBI Taxonomy" id="1641715"/>
    <lineage>
        <taxon>Bacteria</taxon>
        <taxon>Pseudomonadati</taxon>
        <taxon>Pseudomonadota</taxon>
        <taxon>Gammaproteobacteria</taxon>
        <taxon>Cellvibrionales</taxon>
        <taxon>Spongiibacteraceae</taxon>
        <taxon>Sinobacterium</taxon>
    </lineage>
</organism>
<name>A0ABN8EID9_9GAMM</name>
<evidence type="ECO:0000313" key="1">
    <source>
        <dbReference type="EMBL" id="CAH0990909.1"/>
    </source>
</evidence>
<gene>
    <name evidence="1" type="ORF">SIN8267_01010</name>
</gene>
<evidence type="ECO:0008006" key="3">
    <source>
        <dbReference type="Google" id="ProtNLM"/>
    </source>
</evidence>
<dbReference type="SUPFAM" id="SSF54427">
    <property type="entry name" value="NTF2-like"/>
    <property type="match status" value="2"/>
</dbReference>
<dbReference type="Gene3D" id="3.10.450.50">
    <property type="match status" value="2"/>
</dbReference>
<comment type="caution">
    <text evidence="1">The sequence shown here is derived from an EMBL/GenBank/DDBJ whole genome shotgun (WGS) entry which is preliminary data.</text>
</comment>
<protein>
    <recommendedName>
        <fullName evidence="3">SnoaL-like domain-containing protein</fullName>
    </recommendedName>
</protein>
<proteinExistence type="predicted"/>
<sequence>MNTVATNRATLRRWYDKMWAECDSGLVPKIAGQTYLRHDITGANNAMTSEQYGEMVGIGTTDSTVIDFSYCLIAQDNYVGSIGRMMFEGDRQWDWVQLFRLEDGKMVETWLPGMGGTDPFGFPQAWSVWQGGEIPPALPESSRQTCVREFLQQRWVDNKPETLDQFVGDYIVVHDTDKAGQQLTRQGYNDVIAAQLATRDVADLQLFMLEEDNLIIAVASWQVNGDKQWDFTQAFRFDGNLIVETWLPSIGGTDDTLSLGPHSRWPDGVIPETVYRPKP</sequence>
<dbReference type="EMBL" id="CAKLPX010000001">
    <property type="protein sequence ID" value="CAH0990909.1"/>
    <property type="molecule type" value="Genomic_DNA"/>
</dbReference>
<dbReference type="RefSeq" id="WP_237443574.1">
    <property type="nucleotide sequence ID" value="NZ_CAKLPX010000001.1"/>
</dbReference>
<dbReference type="Proteomes" id="UP000838100">
    <property type="component" value="Unassembled WGS sequence"/>
</dbReference>
<dbReference type="InterPro" id="IPR032710">
    <property type="entry name" value="NTF2-like_dom_sf"/>
</dbReference>
<evidence type="ECO:0000313" key="2">
    <source>
        <dbReference type="Proteomes" id="UP000838100"/>
    </source>
</evidence>
<accession>A0ABN8EID9</accession>
<keyword evidence="2" id="KW-1185">Reference proteome</keyword>
<reference evidence="1" key="1">
    <citation type="submission" date="2021-12" db="EMBL/GenBank/DDBJ databases">
        <authorList>
            <person name="Rodrigo-Torres L."/>
            <person name="Arahal R. D."/>
            <person name="Lucena T."/>
        </authorList>
    </citation>
    <scope>NUCLEOTIDE SEQUENCE</scope>
    <source>
        <strain evidence="1">CECT 8267</strain>
    </source>
</reference>